<dbReference type="PANTHER" id="PTHR13058:SF22">
    <property type="entry name" value="EXODEOXYRIBONUCLEASE III"/>
    <property type="match status" value="1"/>
</dbReference>
<dbReference type="InterPro" id="IPR013520">
    <property type="entry name" value="Ribonucl_H"/>
</dbReference>
<dbReference type="PANTHER" id="PTHR13058">
    <property type="entry name" value="THREE PRIME REPAIR EXONUCLEASE 1, 2"/>
    <property type="match status" value="1"/>
</dbReference>
<dbReference type="GO" id="GO:0008296">
    <property type="term" value="F:3'-5'-DNA exonuclease activity"/>
    <property type="evidence" value="ECO:0007669"/>
    <property type="project" value="TreeGrafter"/>
</dbReference>
<dbReference type="Proteomes" id="UP000694844">
    <property type="component" value="Chromosome 7"/>
</dbReference>
<comment type="similarity">
    <text evidence="7">Belongs to the exonuclease superfamily. TREX family.</text>
</comment>
<accession>A0A8B8AJ54</accession>
<dbReference type="InterPro" id="IPR040393">
    <property type="entry name" value="TREX1/2"/>
</dbReference>
<dbReference type="GeneID" id="111102699"/>
<name>A0A8B8AJ54_CRAVI</name>
<evidence type="ECO:0000256" key="2">
    <source>
        <dbReference type="ARBA" id="ARBA00022722"/>
    </source>
</evidence>
<dbReference type="Pfam" id="PF25244">
    <property type="entry name" value="PML_C"/>
    <property type="match status" value="1"/>
</dbReference>
<dbReference type="InterPro" id="IPR036397">
    <property type="entry name" value="RNaseH_sf"/>
</dbReference>
<evidence type="ECO:0000256" key="4">
    <source>
        <dbReference type="ARBA" id="ARBA00022801"/>
    </source>
</evidence>
<feature type="domain" description="Exonuclease" evidence="8">
    <location>
        <begin position="113"/>
        <end position="298"/>
    </location>
</feature>
<keyword evidence="9" id="KW-1185">Reference proteome</keyword>
<comment type="cofactor">
    <cofactor evidence="1">
        <name>Mg(2+)</name>
        <dbReference type="ChEBI" id="CHEBI:18420"/>
    </cofactor>
</comment>
<keyword evidence="2" id="KW-0540">Nuclease</keyword>
<sequence length="395" mass="44560">MEVGRREAVVIHMTVCQVHEKIGLSPGEFTRRRSILNDIIRAKKKAIARTRQARKRRLQLMLERGKKSSSTEIREGTTYESGIDLKELDVSKLEVIPPPCYPPVEKLPATRGPYVIFDLETTGLERDSHITQIAAVDERSDHDFSCYVIPEKHISLQASKVTGLKVKDNKLFHNGVEVLAEPISQALQSFLCFLKNLPTQKQKILVGHNIKGFDCLVLMHALINCNLVEEFHERVIGYMDTRKLFRMSFPSPKSFSQVNLSKDLLGPEFTYAAHNALEDVRTLKKLVCLPSVLEEHKQLCEFSADYILESVEFNARVKKNLPSLQILINLKVVSAGIARKIAGSDLSFRHLEVVFRRDGQDGLSTLLAESVSGKIRVSRSKKMIASLCDYFSGKS</sequence>
<dbReference type="InterPro" id="IPR057617">
    <property type="entry name" value="PML_C"/>
</dbReference>
<dbReference type="SUPFAM" id="SSF53098">
    <property type="entry name" value="Ribonuclease H-like"/>
    <property type="match status" value="1"/>
</dbReference>
<dbReference type="SMART" id="SM00479">
    <property type="entry name" value="EXOIII"/>
    <property type="match status" value="1"/>
</dbReference>
<dbReference type="GO" id="GO:0046872">
    <property type="term" value="F:metal ion binding"/>
    <property type="evidence" value="ECO:0007669"/>
    <property type="project" value="UniProtKB-KW"/>
</dbReference>
<dbReference type="GO" id="GO:0006308">
    <property type="term" value="P:DNA catabolic process"/>
    <property type="evidence" value="ECO:0007669"/>
    <property type="project" value="TreeGrafter"/>
</dbReference>
<dbReference type="GO" id="GO:0003676">
    <property type="term" value="F:nucleic acid binding"/>
    <property type="evidence" value="ECO:0007669"/>
    <property type="project" value="InterPro"/>
</dbReference>
<dbReference type="KEGG" id="cvn:111102699"/>
<evidence type="ECO:0000256" key="6">
    <source>
        <dbReference type="ARBA" id="ARBA00022842"/>
    </source>
</evidence>
<dbReference type="OrthoDB" id="6105396at2759"/>
<dbReference type="RefSeq" id="XP_022291256.1">
    <property type="nucleotide sequence ID" value="XM_022435548.1"/>
</dbReference>
<keyword evidence="5" id="KW-0269">Exonuclease</keyword>
<dbReference type="CDD" id="cd06127">
    <property type="entry name" value="DEDDh"/>
    <property type="match status" value="1"/>
</dbReference>
<evidence type="ECO:0000256" key="7">
    <source>
        <dbReference type="ARBA" id="ARBA00025769"/>
    </source>
</evidence>
<protein>
    <submittedName>
        <fullName evidence="10 11">Uncharacterized protein LOC111102699</fullName>
    </submittedName>
</protein>
<evidence type="ECO:0000256" key="5">
    <source>
        <dbReference type="ARBA" id="ARBA00022839"/>
    </source>
</evidence>
<evidence type="ECO:0000313" key="10">
    <source>
        <dbReference type="RefSeq" id="XP_022291255.1"/>
    </source>
</evidence>
<dbReference type="AlphaFoldDB" id="A0A8B8AJ54"/>
<keyword evidence="4" id="KW-0378">Hydrolase</keyword>
<dbReference type="RefSeq" id="XP_022291255.1">
    <property type="nucleotide sequence ID" value="XM_022435547.1"/>
</dbReference>
<keyword evidence="6" id="KW-0460">Magnesium</keyword>
<reference evidence="10 11" key="1">
    <citation type="submission" date="2025-04" db="UniProtKB">
        <authorList>
            <consortium name="RefSeq"/>
        </authorList>
    </citation>
    <scope>IDENTIFICATION</scope>
    <source>
        <tissue evidence="10 11">Whole sample</tissue>
    </source>
</reference>
<evidence type="ECO:0000256" key="1">
    <source>
        <dbReference type="ARBA" id="ARBA00001946"/>
    </source>
</evidence>
<evidence type="ECO:0000313" key="9">
    <source>
        <dbReference type="Proteomes" id="UP000694844"/>
    </source>
</evidence>
<proteinExistence type="inferred from homology"/>
<dbReference type="Pfam" id="PF00929">
    <property type="entry name" value="RNase_T"/>
    <property type="match status" value="1"/>
</dbReference>
<dbReference type="GO" id="GO:0005737">
    <property type="term" value="C:cytoplasm"/>
    <property type="evidence" value="ECO:0007669"/>
    <property type="project" value="TreeGrafter"/>
</dbReference>
<gene>
    <name evidence="10 11" type="primary">LOC111102699</name>
</gene>
<evidence type="ECO:0000256" key="3">
    <source>
        <dbReference type="ARBA" id="ARBA00022723"/>
    </source>
</evidence>
<evidence type="ECO:0000313" key="11">
    <source>
        <dbReference type="RefSeq" id="XP_022291256.1"/>
    </source>
</evidence>
<dbReference type="InterPro" id="IPR012337">
    <property type="entry name" value="RNaseH-like_sf"/>
</dbReference>
<organism evidence="9 11">
    <name type="scientific">Crassostrea virginica</name>
    <name type="common">Eastern oyster</name>
    <dbReference type="NCBI Taxonomy" id="6565"/>
    <lineage>
        <taxon>Eukaryota</taxon>
        <taxon>Metazoa</taxon>
        <taxon>Spiralia</taxon>
        <taxon>Lophotrochozoa</taxon>
        <taxon>Mollusca</taxon>
        <taxon>Bivalvia</taxon>
        <taxon>Autobranchia</taxon>
        <taxon>Pteriomorphia</taxon>
        <taxon>Ostreida</taxon>
        <taxon>Ostreoidea</taxon>
        <taxon>Ostreidae</taxon>
        <taxon>Crassostrea</taxon>
    </lineage>
</organism>
<evidence type="ECO:0000259" key="8">
    <source>
        <dbReference type="SMART" id="SM00479"/>
    </source>
</evidence>
<dbReference type="Gene3D" id="3.30.420.10">
    <property type="entry name" value="Ribonuclease H-like superfamily/Ribonuclease H"/>
    <property type="match status" value="1"/>
</dbReference>
<keyword evidence="3" id="KW-0479">Metal-binding</keyword>